<protein>
    <submittedName>
        <fullName evidence="1">YppF-like protein</fullName>
    </submittedName>
</protein>
<dbReference type="Pfam" id="PF14178">
    <property type="entry name" value="YppF"/>
    <property type="match status" value="1"/>
</dbReference>
<name>A0A1H0TJG3_9BACI</name>
<evidence type="ECO:0000313" key="2">
    <source>
        <dbReference type="Proteomes" id="UP000199159"/>
    </source>
</evidence>
<dbReference type="AlphaFoldDB" id="A0A1H0TJG3"/>
<dbReference type="RefSeq" id="WP_090852780.1">
    <property type="nucleotide sequence ID" value="NZ_FNJU01000003.1"/>
</dbReference>
<dbReference type="InterPro" id="IPR025553">
    <property type="entry name" value="YppF"/>
</dbReference>
<sequence>MLIQDLRNTFIAVKKYEPMDTNELLDFARQQYLFGHLTILQYRNVIKLLENEGARKPQYVLEDLY</sequence>
<keyword evidence="2" id="KW-1185">Reference proteome</keyword>
<proteinExistence type="predicted"/>
<dbReference type="Proteomes" id="UP000199159">
    <property type="component" value="Unassembled WGS sequence"/>
</dbReference>
<organism evidence="1 2">
    <name type="scientific">Litchfieldia salsa</name>
    <dbReference type="NCBI Taxonomy" id="930152"/>
    <lineage>
        <taxon>Bacteria</taxon>
        <taxon>Bacillati</taxon>
        <taxon>Bacillota</taxon>
        <taxon>Bacilli</taxon>
        <taxon>Bacillales</taxon>
        <taxon>Bacillaceae</taxon>
        <taxon>Litchfieldia</taxon>
    </lineage>
</organism>
<evidence type="ECO:0000313" key="1">
    <source>
        <dbReference type="EMBL" id="SDP54163.1"/>
    </source>
</evidence>
<dbReference type="EMBL" id="FNJU01000003">
    <property type="protein sequence ID" value="SDP54163.1"/>
    <property type="molecule type" value="Genomic_DNA"/>
</dbReference>
<accession>A0A1H0TJG3</accession>
<gene>
    <name evidence="1" type="ORF">SAMN05216565_103568</name>
</gene>
<dbReference type="OrthoDB" id="2680239at2"/>
<reference evidence="2" key="1">
    <citation type="submission" date="2016-10" db="EMBL/GenBank/DDBJ databases">
        <authorList>
            <person name="Varghese N."/>
            <person name="Submissions S."/>
        </authorList>
    </citation>
    <scope>NUCLEOTIDE SEQUENCE [LARGE SCALE GENOMIC DNA]</scope>
    <source>
        <strain evidence="2">IBRC-M10078</strain>
    </source>
</reference>